<dbReference type="Proteomes" id="UP000683360">
    <property type="component" value="Unassembled WGS sequence"/>
</dbReference>
<dbReference type="EMBL" id="CAJPWZ010001142">
    <property type="protein sequence ID" value="CAG2209235.1"/>
    <property type="molecule type" value="Genomic_DNA"/>
</dbReference>
<sequence>MKVHNGHEFVDEEEFLSKKKTLWEGHKNAVKEIGELSTAESELLQGKIKESDLKKKKLSINWKIDRKLKKIARKKRKFQKDIKVVDLIKSSKDFNLFFERFDELFTSLDCDIGPLSKSNIGSISDFIEGERSVSKSNQLRTNYSCAIKRFIVKETTTDIRNTFISPTA</sequence>
<organism evidence="1 2">
    <name type="scientific">Mytilus edulis</name>
    <name type="common">Blue mussel</name>
    <dbReference type="NCBI Taxonomy" id="6550"/>
    <lineage>
        <taxon>Eukaryota</taxon>
        <taxon>Metazoa</taxon>
        <taxon>Spiralia</taxon>
        <taxon>Lophotrochozoa</taxon>
        <taxon>Mollusca</taxon>
        <taxon>Bivalvia</taxon>
        <taxon>Autobranchia</taxon>
        <taxon>Pteriomorphia</taxon>
        <taxon>Mytilida</taxon>
        <taxon>Mytiloidea</taxon>
        <taxon>Mytilidae</taxon>
        <taxon>Mytilinae</taxon>
        <taxon>Mytilus</taxon>
    </lineage>
</organism>
<accession>A0A8S3RSK1</accession>
<dbReference type="AlphaFoldDB" id="A0A8S3RSK1"/>
<evidence type="ECO:0000313" key="2">
    <source>
        <dbReference type="Proteomes" id="UP000683360"/>
    </source>
</evidence>
<protein>
    <submittedName>
        <fullName evidence="1">Uncharacterized protein</fullName>
    </submittedName>
</protein>
<name>A0A8S3RSK1_MYTED</name>
<evidence type="ECO:0000313" key="1">
    <source>
        <dbReference type="EMBL" id="CAG2209235.1"/>
    </source>
</evidence>
<comment type="caution">
    <text evidence="1">The sequence shown here is derived from an EMBL/GenBank/DDBJ whole genome shotgun (WGS) entry which is preliminary data.</text>
</comment>
<reference evidence="1" key="1">
    <citation type="submission" date="2021-03" db="EMBL/GenBank/DDBJ databases">
        <authorList>
            <person name="Bekaert M."/>
        </authorList>
    </citation>
    <scope>NUCLEOTIDE SEQUENCE</scope>
</reference>
<proteinExistence type="predicted"/>
<keyword evidence="2" id="KW-1185">Reference proteome</keyword>
<gene>
    <name evidence="1" type="ORF">MEDL_23340</name>
</gene>
<dbReference type="OrthoDB" id="6112405at2759"/>